<proteinExistence type="predicted"/>
<evidence type="ECO:0000313" key="2">
    <source>
        <dbReference type="WBParaSite" id="Csp11.Scaffold565.g4079.t1"/>
    </source>
</evidence>
<dbReference type="Proteomes" id="UP000095282">
    <property type="component" value="Unplaced"/>
</dbReference>
<evidence type="ECO:0000313" key="1">
    <source>
        <dbReference type="Proteomes" id="UP000095282"/>
    </source>
</evidence>
<accession>A0A1I7TAN7</accession>
<reference evidence="2" key="1">
    <citation type="submission" date="2016-11" db="UniProtKB">
        <authorList>
            <consortium name="WormBaseParasite"/>
        </authorList>
    </citation>
    <scope>IDENTIFICATION</scope>
</reference>
<sequence length="71" mass="8034">MAEVAQNLRLCSTYRTQDLKGLCQTFLGVWQTRWSSTLYPVVTTHPLPPTPYPIPYTTTLNPPPTPHLLLP</sequence>
<name>A0A1I7TAN7_9PELO</name>
<keyword evidence="1" id="KW-1185">Reference proteome</keyword>
<organism evidence="1 2">
    <name type="scientific">Caenorhabditis tropicalis</name>
    <dbReference type="NCBI Taxonomy" id="1561998"/>
    <lineage>
        <taxon>Eukaryota</taxon>
        <taxon>Metazoa</taxon>
        <taxon>Ecdysozoa</taxon>
        <taxon>Nematoda</taxon>
        <taxon>Chromadorea</taxon>
        <taxon>Rhabditida</taxon>
        <taxon>Rhabditina</taxon>
        <taxon>Rhabditomorpha</taxon>
        <taxon>Rhabditoidea</taxon>
        <taxon>Rhabditidae</taxon>
        <taxon>Peloderinae</taxon>
        <taxon>Caenorhabditis</taxon>
    </lineage>
</organism>
<dbReference type="WBParaSite" id="Csp11.Scaffold565.g4079.t1">
    <property type="protein sequence ID" value="Csp11.Scaffold565.g4079.t1"/>
    <property type="gene ID" value="Csp11.Scaffold565.g4079"/>
</dbReference>
<protein>
    <submittedName>
        <fullName evidence="2">Uncharacterized protein</fullName>
    </submittedName>
</protein>
<dbReference type="AlphaFoldDB" id="A0A1I7TAN7"/>